<reference evidence="2 3" key="1">
    <citation type="journal article" date="2019" name="Genome Biol. Evol.">
        <title>Insights into the evolution of the New World diploid cottons (Gossypium, subgenus Houzingenia) based on genome sequencing.</title>
        <authorList>
            <person name="Grover C.E."/>
            <person name="Arick M.A. 2nd"/>
            <person name="Thrash A."/>
            <person name="Conover J.L."/>
            <person name="Sanders W.S."/>
            <person name="Peterson D.G."/>
            <person name="Frelichowski J.E."/>
            <person name="Scheffler J.A."/>
            <person name="Scheffler B.E."/>
            <person name="Wendel J.F."/>
        </authorList>
    </citation>
    <scope>NUCLEOTIDE SEQUENCE [LARGE SCALE GENOMIC DNA]</scope>
    <source>
        <strain evidence="2">57</strain>
        <tissue evidence="2">Leaf</tissue>
    </source>
</reference>
<name>A0A7J8V960_9ROSI</name>
<sequence length="272" mass="31148">MTLVSWNSVCQPKTRGGLEFLQLKDQNTSFLLKLGFNILSSSETLWVCVLRAKYGIKDDIPLNIVRSNCSFLWRALSKVWPLLRENIFWLVGDGNSIKCWRDNWIPEIDPLINLIPASANIATGCRGVQKRLSKFSTVGIINALQLAREALLLDLPRERRWQKQKDWGNVRFFEAKLWGILDGVALAQGRQHDRVLVQKDNMEVMGTIKESLSKGSNYALIRCILQLLQNEKVWSIEHIPRDENMKTDSIPKIAFGREEGLQIFETSPLVPF</sequence>
<dbReference type="InterPro" id="IPR002156">
    <property type="entry name" value="RNaseH_domain"/>
</dbReference>
<evidence type="ECO:0000313" key="3">
    <source>
        <dbReference type="Proteomes" id="UP000593573"/>
    </source>
</evidence>
<accession>A0A7J8V960</accession>
<keyword evidence="3" id="KW-1185">Reference proteome</keyword>
<evidence type="ECO:0000313" key="2">
    <source>
        <dbReference type="EMBL" id="MBA0659328.1"/>
    </source>
</evidence>
<organism evidence="2 3">
    <name type="scientific">Gossypium klotzschianum</name>
    <dbReference type="NCBI Taxonomy" id="34286"/>
    <lineage>
        <taxon>Eukaryota</taxon>
        <taxon>Viridiplantae</taxon>
        <taxon>Streptophyta</taxon>
        <taxon>Embryophyta</taxon>
        <taxon>Tracheophyta</taxon>
        <taxon>Spermatophyta</taxon>
        <taxon>Magnoliopsida</taxon>
        <taxon>eudicotyledons</taxon>
        <taxon>Gunneridae</taxon>
        <taxon>Pentapetalae</taxon>
        <taxon>rosids</taxon>
        <taxon>malvids</taxon>
        <taxon>Malvales</taxon>
        <taxon>Malvaceae</taxon>
        <taxon>Malvoideae</taxon>
        <taxon>Gossypium</taxon>
    </lineage>
</organism>
<dbReference type="Proteomes" id="UP000593573">
    <property type="component" value="Unassembled WGS sequence"/>
</dbReference>
<dbReference type="OrthoDB" id="1000431at2759"/>
<gene>
    <name evidence="2" type="ORF">Goklo_011475</name>
</gene>
<feature type="domain" description="RNase H type-1" evidence="1">
    <location>
        <begin position="173"/>
        <end position="245"/>
    </location>
</feature>
<dbReference type="GO" id="GO:0003676">
    <property type="term" value="F:nucleic acid binding"/>
    <property type="evidence" value="ECO:0007669"/>
    <property type="project" value="InterPro"/>
</dbReference>
<dbReference type="Pfam" id="PF13456">
    <property type="entry name" value="RVT_3"/>
    <property type="match status" value="1"/>
</dbReference>
<protein>
    <recommendedName>
        <fullName evidence="1">RNase H type-1 domain-containing protein</fullName>
    </recommendedName>
</protein>
<dbReference type="EMBL" id="JABFAB010000009">
    <property type="protein sequence ID" value="MBA0659328.1"/>
    <property type="molecule type" value="Genomic_DNA"/>
</dbReference>
<evidence type="ECO:0000259" key="1">
    <source>
        <dbReference type="Pfam" id="PF13456"/>
    </source>
</evidence>
<dbReference type="AlphaFoldDB" id="A0A7J8V960"/>
<dbReference type="GO" id="GO:0004523">
    <property type="term" value="F:RNA-DNA hybrid ribonuclease activity"/>
    <property type="evidence" value="ECO:0007669"/>
    <property type="project" value="InterPro"/>
</dbReference>
<comment type="caution">
    <text evidence="2">The sequence shown here is derived from an EMBL/GenBank/DDBJ whole genome shotgun (WGS) entry which is preliminary data.</text>
</comment>
<proteinExistence type="predicted"/>